<dbReference type="Proteomes" id="UP000320672">
    <property type="component" value="Chromosome"/>
</dbReference>
<dbReference type="EMBL" id="CP036262">
    <property type="protein sequence ID" value="QDS93359.1"/>
    <property type="molecule type" value="Genomic_DNA"/>
</dbReference>
<feature type="region of interest" description="Disordered" evidence="1">
    <location>
        <begin position="1"/>
        <end position="41"/>
    </location>
</feature>
<protein>
    <submittedName>
        <fullName evidence="2">Uncharacterized protein</fullName>
    </submittedName>
</protein>
<evidence type="ECO:0000313" key="2">
    <source>
        <dbReference type="EMBL" id="QDS93359.1"/>
    </source>
</evidence>
<dbReference type="KEGG" id="rml:FF011L_21220"/>
<keyword evidence="3" id="KW-1185">Reference proteome</keyword>
<evidence type="ECO:0000256" key="1">
    <source>
        <dbReference type="SAM" id="MobiDB-lite"/>
    </source>
</evidence>
<reference evidence="2 3" key="1">
    <citation type="submission" date="2019-02" db="EMBL/GenBank/DDBJ databases">
        <title>Deep-cultivation of Planctomycetes and their phenomic and genomic characterization uncovers novel biology.</title>
        <authorList>
            <person name="Wiegand S."/>
            <person name="Jogler M."/>
            <person name="Boedeker C."/>
            <person name="Pinto D."/>
            <person name="Vollmers J."/>
            <person name="Rivas-Marin E."/>
            <person name="Kohn T."/>
            <person name="Peeters S.H."/>
            <person name="Heuer A."/>
            <person name="Rast P."/>
            <person name="Oberbeckmann S."/>
            <person name="Bunk B."/>
            <person name="Jeske O."/>
            <person name="Meyerdierks A."/>
            <person name="Storesund J.E."/>
            <person name="Kallscheuer N."/>
            <person name="Luecker S."/>
            <person name="Lage O.M."/>
            <person name="Pohl T."/>
            <person name="Merkel B.J."/>
            <person name="Hornburger P."/>
            <person name="Mueller R.-W."/>
            <person name="Bruemmer F."/>
            <person name="Labrenz M."/>
            <person name="Spormann A.M."/>
            <person name="Op den Camp H."/>
            <person name="Overmann J."/>
            <person name="Amann R."/>
            <person name="Jetten M.S.M."/>
            <person name="Mascher T."/>
            <person name="Medema M.H."/>
            <person name="Devos D.P."/>
            <person name="Kaster A.-K."/>
            <person name="Ovreas L."/>
            <person name="Rohde M."/>
            <person name="Galperin M.Y."/>
            <person name="Jogler C."/>
        </authorList>
    </citation>
    <scope>NUCLEOTIDE SEQUENCE [LARGE SCALE GENOMIC DNA]</scope>
    <source>
        <strain evidence="2 3">FF011L</strain>
    </source>
</reference>
<evidence type="ECO:0000313" key="3">
    <source>
        <dbReference type="Proteomes" id="UP000320672"/>
    </source>
</evidence>
<organism evidence="2 3">
    <name type="scientific">Roseimaritima multifibrata</name>
    <dbReference type="NCBI Taxonomy" id="1930274"/>
    <lineage>
        <taxon>Bacteria</taxon>
        <taxon>Pseudomonadati</taxon>
        <taxon>Planctomycetota</taxon>
        <taxon>Planctomycetia</taxon>
        <taxon>Pirellulales</taxon>
        <taxon>Pirellulaceae</taxon>
        <taxon>Roseimaritima</taxon>
    </lineage>
</organism>
<proteinExistence type="predicted"/>
<sequence>MGGNEPSRTDPKTKLDAPSSKVAPLAPSLPGEEGLGRGGRYFPVEGHKFRILKRPW</sequence>
<accession>A0A517MER0</accession>
<name>A0A517MER0_9BACT</name>
<dbReference type="AlphaFoldDB" id="A0A517MER0"/>
<gene>
    <name evidence="2" type="ORF">FF011L_21220</name>
</gene>